<reference evidence="2" key="2">
    <citation type="submission" date="2020-06" db="EMBL/GenBank/DDBJ databases">
        <title>Helianthus annuus Genome sequencing and assembly Release 2.</title>
        <authorList>
            <person name="Gouzy J."/>
            <person name="Langlade N."/>
            <person name="Munos S."/>
        </authorList>
    </citation>
    <scope>NUCLEOTIDE SEQUENCE</scope>
    <source>
        <tissue evidence="2">Leaves</tissue>
    </source>
</reference>
<dbReference type="AlphaFoldDB" id="A0A9K3N328"/>
<comment type="caution">
    <text evidence="2">The sequence shown here is derived from an EMBL/GenBank/DDBJ whole genome shotgun (WGS) entry which is preliminary data.</text>
</comment>
<proteinExistence type="predicted"/>
<protein>
    <submittedName>
        <fullName evidence="2">WW domain-containing protein</fullName>
    </submittedName>
</protein>
<dbReference type="Gramene" id="mRNA:HanXRQr2_Chr10g0422561">
    <property type="protein sequence ID" value="CDS:HanXRQr2_Chr10g0422561.1"/>
    <property type="gene ID" value="HanXRQr2_Chr10g0422561"/>
</dbReference>
<organism evidence="2 3">
    <name type="scientific">Helianthus annuus</name>
    <name type="common">Common sunflower</name>
    <dbReference type="NCBI Taxonomy" id="4232"/>
    <lineage>
        <taxon>Eukaryota</taxon>
        <taxon>Viridiplantae</taxon>
        <taxon>Streptophyta</taxon>
        <taxon>Embryophyta</taxon>
        <taxon>Tracheophyta</taxon>
        <taxon>Spermatophyta</taxon>
        <taxon>Magnoliopsida</taxon>
        <taxon>eudicotyledons</taxon>
        <taxon>Gunneridae</taxon>
        <taxon>Pentapetalae</taxon>
        <taxon>asterids</taxon>
        <taxon>campanulids</taxon>
        <taxon>Asterales</taxon>
        <taxon>Asteraceae</taxon>
        <taxon>Asteroideae</taxon>
        <taxon>Heliantheae alliance</taxon>
        <taxon>Heliantheae</taxon>
        <taxon>Helianthus</taxon>
    </lineage>
</organism>
<evidence type="ECO:0000313" key="2">
    <source>
        <dbReference type="EMBL" id="KAF5784925.1"/>
    </source>
</evidence>
<evidence type="ECO:0000313" key="3">
    <source>
        <dbReference type="Proteomes" id="UP000215914"/>
    </source>
</evidence>
<name>A0A9K3N328_HELAN</name>
<reference evidence="2" key="1">
    <citation type="journal article" date="2017" name="Nature">
        <title>The sunflower genome provides insights into oil metabolism, flowering and Asterid evolution.</title>
        <authorList>
            <person name="Badouin H."/>
            <person name="Gouzy J."/>
            <person name="Grassa C.J."/>
            <person name="Murat F."/>
            <person name="Staton S.E."/>
            <person name="Cottret L."/>
            <person name="Lelandais-Briere C."/>
            <person name="Owens G.L."/>
            <person name="Carrere S."/>
            <person name="Mayjonade B."/>
            <person name="Legrand L."/>
            <person name="Gill N."/>
            <person name="Kane N.C."/>
            <person name="Bowers J.E."/>
            <person name="Hubner S."/>
            <person name="Bellec A."/>
            <person name="Berard A."/>
            <person name="Berges H."/>
            <person name="Blanchet N."/>
            <person name="Boniface M.C."/>
            <person name="Brunel D."/>
            <person name="Catrice O."/>
            <person name="Chaidir N."/>
            <person name="Claudel C."/>
            <person name="Donnadieu C."/>
            <person name="Faraut T."/>
            <person name="Fievet G."/>
            <person name="Helmstetter N."/>
            <person name="King M."/>
            <person name="Knapp S.J."/>
            <person name="Lai Z."/>
            <person name="Le Paslier M.C."/>
            <person name="Lippi Y."/>
            <person name="Lorenzon L."/>
            <person name="Mandel J.R."/>
            <person name="Marage G."/>
            <person name="Marchand G."/>
            <person name="Marquand E."/>
            <person name="Bret-Mestries E."/>
            <person name="Morien E."/>
            <person name="Nambeesan S."/>
            <person name="Nguyen T."/>
            <person name="Pegot-Espagnet P."/>
            <person name="Pouilly N."/>
            <person name="Raftis F."/>
            <person name="Sallet E."/>
            <person name="Schiex T."/>
            <person name="Thomas J."/>
            <person name="Vandecasteele C."/>
            <person name="Vares D."/>
            <person name="Vear F."/>
            <person name="Vautrin S."/>
            <person name="Crespi M."/>
            <person name="Mangin B."/>
            <person name="Burke J.M."/>
            <person name="Salse J."/>
            <person name="Munos S."/>
            <person name="Vincourt P."/>
            <person name="Rieseberg L.H."/>
            <person name="Langlade N.B."/>
        </authorList>
    </citation>
    <scope>NUCLEOTIDE SEQUENCE</scope>
    <source>
        <tissue evidence="2">Leaves</tissue>
    </source>
</reference>
<evidence type="ECO:0000259" key="1">
    <source>
        <dbReference type="PROSITE" id="PS50020"/>
    </source>
</evidence>
<feature type="domain" description="WW" evidence="1">
    <location>
        <begin position="86"/>
        <end position="119"/>
    </location>
</feature>
<accession>A0A9K3N328</accession>
<sequence length="197" mass="22522">MFLSIVHVVEVDVPSAMVDTSFVATIHKLVILFKQAPTLTTANQMCKNNIMLPSSPSPTRMPISDPFVPADPDPIMMQLFYASTLRPTYNFWEKQNGCSGKPLYFKSATKRREWRPPWQPVKTGPNATTRREWRPPWRMRSVLEDKDDLKGRGVDTTRTINQPVKIHSNSTSFILPCMHTFARSHICYCISSMFPSC</sequence>
<keyword evidence="3" id="KW-1185">Reference proteome</keyword>
<dbReference type="InterPro" id="IPR001202">
    <property type="entry name" value="WW_dom"/>
</dbReference>
<dbReference type="Proteomes" id="UP000215914">
    <property type="component" value="Unassembled WGS sequence"/>
</dbReference>
<dbReference type="PROSITE" id="PS50020">
    <property type="entry name" value="WW_DOMAIN_2"/>
    <property type="match status" value="1"/>
</dbReference>
<dbReference type="EMBL" id="MNCJ02000325">
    <property type="protein sequence ID" value="KAF5784925.1"/>
    <property type="molecule type" value="Genomic_DNA"/>
</dbReference>
<gene>
    <name evidence="2" type="ORF">HanXRQr2_Chr10g0422561</name>
</gene>